<evidence type="ECO:0000313" key="5">
    <source>
        <dbReference type="EMBL" id="KJD31609.1"/>
    </source>
</evidence>
<dbReference type="PANTHER" id="PTHR43143:SF6">
    <property type="entry name" value="BLL3016 PROTEIN"/>
    <property type="match status" value="1"/>
</dbReference>
<dbReference type="InterPro" id="IPR013783">
    <property type="entry name" value="Ig-like_fold"/>
</dbReference>
<dbReference type="Pfam" id="PF00149">
    <property type="entry name" value="Metallophos"/>
    <property type="match status" value="1"/>
</dbReference>
<dbReference type="Gene3D" id="3.60.21.10">
    <property type="match status" value="1"/>
</dbReference>
<dbReference type="InterPro" id="IPR051918">
    <property type="entry name" value="STPP_CPPED1"/>
</dbReference>
<gene>
    <name evidence="5" type="ORF">PK35_14500</name>
</gene>
<dbReference type="STRING" id="1382798.PK35_14500"/>
<reference evidence="5 6" key="1">
    <citation type="journal article" date="2015" name="Antonie Van Leeuwenhoek">
        <title>Tamlana nanhaiensis sp. nov., isolated from surface seawater collected from the South China Sea.</title>
        <authorList>
            <person name="Liu X."/>
            <person name="Lai Q."/>
            <person name="Du Y."/>
            <person name="Li G."/>
            <person name="Sun F."/>
            <person name="Shao Z."/>
        </authorList>
    </citation>
    <scope>NUCLEOTIDE SEQUENCE [LARGE SCALE GENOMIC DNA]</scope>
    <source>
        <strain evidence="5 6">FHC16</strain>
    </source>
</reference>
<dbReference type="InterPro" id="IPR032288">
    <property type="entry name" value="Metallophos_C"/>
</dbReference>
<feature type="signal peptide" evidence="1">
    <location>
        <begin position="1"/>
        <end position="24"/>
    </location>
</feature>
<evidence type="ECO:0000259" key="3">
    <source>
        <dbReference type="Pfam" id="PF16370"/>
    </source>
</evidence>
<dbReference type="InterPro" id="IPR032285">
    <property type="entry name" value="Metallophos_N"/>
</dbReference>
<dbReference type="Pfam" id="PF16371">
    <property type="entry name" value="MetallophosN"/>
    <property type="match status" value="1"/>
</dbReference>
<dbReference type="GO" id="GO:0016787">
    <property type="term" value="F:hydrolase activity"/>
    <property type="evidence" value="ECO:0007669"/>
    <property type="project" value="InterPro"/>
</dbReference>
<keyword evidence="1" id="KW-0732">Signal</keyword>
<dbReference type="RefSeq" id="WP_044627283.1">
    <property type="nucleotide sequence ID" value="NZ_JTDV01000014.1"/>
</dbReference>
<organism evidence="5 6">
    <name type="scientific">Neotamlana nanhaiensis</name>
    <dbReference type="NCBI Taxonomy" id="1382798"/>
    <lineage>
        <taxon>Bacteria</taxon>
        <taxon>Pseudomonadati</taxon>
        <taxon>Bacteroidota</taxon>
        <taxon>Flavobacteriia</taxon>
        <taxon>Flavobacteriales</taxon>
        <taxon>Flavobacteriaceae</taxon>
        <taxon>Neotamlana</taxon>
    </lineage>
</organism>
<evidence type="ECO:0000256" key="1">
    <source>
        <dbReference type="SAM" id="SignalP"/>
    </source>
</evidence>
<dbReference type="Pfam" id="PF16370">
    <property type="entry name" value="MetallophosC"/>
    <property type="match status" value="1"/>
</dbReference>
<dbReference type="InterPro" id="IPR004843">
    <property type="entry name" value="Calcineurin-like_PHP"/>
</dbReference>
<feature type="domain" description="Calcineurin-like phosphoesterase N-terminal" evidence="4">
    <location>
        <begin position="43"/>
        <end position="113"/>
    </location>
</feature>
<feature type="domain" description="Calcineurin-like phosphoesterase C-terminal" evidence="3">
    <location>
        <begin position="351"/>
        <end position="516"/>
    </location>
</feature>
<dbReference type="InterPro" id="IPR029052">
    <property type="entry name" value="Metallo-depent_PP-like"/>
</dbReference>
<dbReference type="PATRIC" id="fig|1382798.3.peg.1464"/>
<keyword evidence="6" id="KW-1185">Reference proteome</keyword>
<comment type="caution">
    <text evidence="5">The sequence shown here is derived from an EMBL/GenBank/DDBJ whole genome shotgun (WGS) entry which is preliminary data.</text>
</comment>
<dbReference type="Gene3D" id="2.60.40.10">
    <property type="entry name" value="Immunoglobulins"/>
    <property type="match status" value="1"/>
</dbReference>
<proteinExistence type="predicted"/>
<evidence type="ECO:0000259" key="2">
    <source>
        <dbReference type="Pfam" id="PF00149"/>
    </source>
</evidence>
<sequence length="530" mass="59991">MKSLYIKQTLTVALFATLGFQALAQEKVAGYVFNDANKNGKKESREKGIAHVAVTNGVDVVLTDKKGKYELPLGDDNIISVIKPSQYAIATNADNLPQFFYNHKPKGSPKSKFKGVEETGKLPRLLNFPLMPSEEKDIFTALIFGDPQPYTQEEVDYFAKGVVEEVANIENVPFGLSLGDLVGNDLDLFNPYIAATKKVGIPWYNLLGNHDINFDAKTDKLADETYEAHFGPANYAFNYGKVHFIVLDDVLYPDPRNATKYWGGFREDQLQFVENDLKHVPKDYLIVLAMHIPLSEPANEDTFRDEDRQRLFNLLKPFSNTLSLSAHTHIQRQDFFTKSEGWPQEKPHHHYNVGTTSGDWYSGKLDENKIPVSTMRDGTPKGYAFINFNGNSYSVDYKVAGKPKAYQMEIFAPKVVAKAKRTKSGVYVNFFMGSKNDELLYRIDNGDWKPMKYINEPDPSYVSQIINWDESEVLIPGKRGSNAIDCTHLWQGKVLSNLEVGEHTIEIKAKDMYGNEHFGSKTYRVEAPKF</sequence>
<evidence type="ECO:0000259" key="4">
    <source>
        <dbReference type="Pfam" id="PF16371"/>
    </source>
</evidence>
<protein>
    <submittedName>
        <fullName evidence="5">Metallophosphoesterase</fullName>
    </submittedName>
</protein>
<evidence type="ECO:0000313" key="6">
    <source>
        <dbReference type="Proteomes" id="UP000032361"/>
    </source>
</evidence>
<dbReference type="AlphaFoldDB" id="A0A0D7VXT7"/>
<dbReference type="PANTHER" id="PTHR43143">
    <property type="entry name" value="METALLOPHOSPHOESTERASE, CALCINEURIN SUPERFAMILY"/>
    <property type="match status" value="1"/>
</dbReference>
<accession>A0A0D7VXT7</accession>
<feature type="chain" id="PRO_5002325163" evidence="1">
    <location>
        <begin position="25"/>
        <end position="530"/>
    </location>
</feature>
<name>A0A0D7VXT7_9FLAO</name>
<feature type="domain" description="Calcineurin-like phosphoesterase" evidence="2">
    <location>
        <begin position="142"/>
        <end position="330"/>
    </location>
</feature>
<dbReference type="SUPFAM" id="SSF56300">
    <property type="entry name" value="Metallo-dependent phosphatases"/>
    <property type="match status" value="1"/>
</dbReference>
<dbReference type="Proteomes" id="UP000032361">
    <property type="component" value="Unassembled WGS sequence"/>
</dbReference>
<dbReference type="EMBL" id="JTDV01000014">
    <property type="protein sequence ID" value="KJD31609.1"/>
    <property type="molecule type" value="Genomic_DNA"/>
</dbReference>
<dbReference type="OrthoDB" id="1776264at2"/>